<dbReference type="EMBL" id="CAAALY010008622">
    <property type="protein sequence ID" value="VEL10303.1"/>
    <property type="molecule type" value="Genomic_DNA"/>
</dbReference>
<reference evidence="2" key="1">
    <citation type="submission" date="2018-11" db="EMBL/GenBank/DDBJ databases">
        <authorList>
            <consortium name="Pathogen Informatics"/>
        </authorList>
    </citation>
    <scope>NUCLEOTIDE SEQUENCE</scope>
</reference>
<protein>
    <submittedName>
        <fullName evidence="2">Uncharacterized protein</fullName>
    </submittedName>
</protein>
<proteinExistence type="predicted"/>
<dbReference type="AlphaFoldDB" id="A0A448WFA3"/>
<organism evidence="2 3">
    <name type="scientific">Protopolystoma xenopodis</name>
    <dbReference type="NCBI Taxonomy" id="117903"/>
    <lineage>
        <taxon>Eukaryota</taxon>
        <taxon>Metazoa</taxon>
        <taxon>Spiralia</taxon>
        <taxon>Lophotrochozoa</taxon>
        <taxon>Platyhelminthes</taxon>
        <taxon>Monogenea</taxon>
        <taxon>Polyopisthocotylea</taxon>
        <taxon>Polystomatidea</taxon>
        <taxon>Polystomatidae</taxon>
        <taxon>Protopolystoma</taxon>
    </lineage>
</organism>
<evidence type="ECO:0000256" key="1">
    <source>
        <dbReference type="SAM" id="MobiDB-lite"/>
    </source>
</evidence>
<accession>A0A448WFA3</accession>
<evidence type="ECO:0000313" key="3">
    <source>
        <dbReference type="Proteomes" id="UP000784294"/>
    </source>
</evidence>
<sequence length="143" mass="15219">MSGETVEEVQGSDPHSTEVEEDSVILSGRAKCQHSSGQYEAIFFTSPSAIRMTTSDGSPFEATINTVRFPDSPSQETLSFAQMPPFQPALLNGQLRPSDPTASQTPTPSSARPRPTSRKVLQSATKRVLVPAVGSGQTSQNPA</sequence>
<feature type="region of interest" description="Disordered" evidence="1">
    <location>
        <begin position="1"/>
        <end position="23"/>
    </location>
</feature>
<comment type="caution">
    <text evidence="2">The sequence shown here is derived from an EMBL/GenBank/DDBJ whole genome shotgun (WGS) entry which is preliminary data.</text>
</comment>
<name>A0A448WFA3_9PLAT</name>
<evidence type="ECO:0000313" key="2">
    <source>
        <dbReference type="EMBL" id="VEL10303.1"/>
    </source>
</evidence>
<feature type="compositionally biased region" description="Low complexity" evidence="1">
    <location>
        <begin position="97"/>
        <end position="114"/>
    </location>
</feature>
<dbReference type="Proteomes" id="UP000784294">
    <property type="component" value="Unassembled WGS sequence"/>
</dbReference>
<feature type="region of interest" description="Disordered" evidence="1">
    <location>
        <begin position="70"/>
        <end position="143"/>
    </location>
</feature>
<gene>
    <name evidence="2" type="ORF">PXEA_LOCUS3743</name>
</gene>
<keyword evidence="3" id="KW-1185">Reference proteome</keyword>